<dbReference type="PANTHER" id="PTHR48081:SF8">
    <property type="entry name" value="ALPHA_BETA HYDROLASE FOLD-3 DOMAIN-CONTAINING PROTEIN-RELATED"/>
    <property type="match status" value="1"/>
</dbReference>
<evidence type="ECO:0000256" key="2">
    <source>
        <dbReference type="SAM" id="MobiDB-lite"/>
    </source>
</evidence>
<dbReference type="SUPFAM" id="SSF53474">
    <property type="entry name" value="alpha/beta-Hydrolases"/>
    <property type="match status" value="1"/>
</dbReference>
<dbReference type="InterPro" id="IPR013094">
    <property type="entry name" value="AB_hydrolase_3"/>
</dbReference>
<name>A0A940XKX1_9ACTN</name>
<comment type="caution">
    <text evidence="4">The sequence shown here is derived from an EMBL/GenBank/DDBJ whole genome shotgun (WGS) entry which is preliminary data.</text>
</comment>
<dbReference type="Gene3D" id="3.40.50.1820">
    <property type="entry name" value="alpha/beta hydrolase"/>
    <property type="match status" value="1"/>
</dbReference>
<dbReference type="AlphaFoldDB" id="A0A940XKX1"/>
<dbReference type="Pfam" id="PF07859">
    <property type="entry name" value="Abhydrolase_3"/>
    <property type="match status" value="1"/>
</dbReference>
<evidence type="ECO:0000313" key="4">
    <source>
        <dbReference type="EMBL" id="MBQ0826550.1"/>
    </source>
</evidence>
<feature type="domain" description="Alpha/beta hydrolase fold-3" evidence="3">
    <location>
        <begin position="87"/>
        <end position="294"/>
    </location>
</feature>
<protein>
    <submittedName>
        <fullName evidence="4">Alpha/beta hydrolase</fullName>
    </submittedName>
</protein>
<accession>A0A940XKX1</accession>
<dbReference type="EMBL" id="JAGPNL010000002">
    <property type="protein sequence ID" value="MBQ0826550.1"/>
    <property type="molecule type" value="Genomic_DNA"/>
</dbReference>
<dbReference type="InterPro" id="IPR050300">
    <property type="entry name" value="GDXG_lipolytic_enzyme"/>
</dbReference>
<reference evidence="4" key="1">
    <citation type="submission" date="2021-04" db="EMBL/GenBank/DDBJ databases">
        <title>Genome seq and assembly of Streptomyces sp. RG38.</title>
        <authorList>
            <person name="Chhetri G."/>
        </authorList>
    </citation>
    <scope>NUCLEOTIDE SEQUENCE</scope>
    <source>
        <strain evidence="4">RG38</strain>
    </source>
</reference>
<dbReference type="InterPro" id="IPR029058">
    <property type="entry name" value="AB_hydrolase_fold"/>
</dbReference>
<evidence type="ECO:0000256" key="1">
    <source>
        <dbReference type="ARBA" id="ARBA00022801"/>
    </source>
</evidence>
<keyword evidence="5" id="KW-1185">Reference proteome</keyword>
<sequence>MSEPFRPRTAPATARAEVRTWAAREERAAAGREERSALPAARVRSERRAALRPALAPGAVPRTVPGRSGPVTVRVLPPPARPRGLYVHLHGGGWTLGAADEQDDALLRLSAATGLRAVSVEYRLAPEHPWPAAPRDCEDVARWLLRHGPAELGTPARWVIGGESAGAHLAVLTLLALRERPEAAGAFHAACLAYGWYDLGLTPSARQWRRPLVLSPADLAWFLTGFLPGRSAERRRGPEVSPLYAPLDGLCPAHFTVGTEDPLLDDTLFLATRWRAAGNPAVLDVWPDAPHGFLTRPFALARLAEERRDAFLAPLLG</sequence>
<gene>
    <name evidence="4" type="ORF">J5Y05_08525</name>
</gene>
<dbReference type="Proteomes" id="UP000677875">
    <property type="component" value="Unassembled WGS sequence"/>
</dbReference>
<organism evidence="4 5">
    <name type="scientific">Streptomyces tagetis</name>
    <dbReference type="NCBI Taxonomy" id="2820809"/>
    <lineage>
        <taxon>Bacteria</taxon>
        <taxon>Bacillati</taxon>
        <taxon>Actinomycetota</taxon>
        <taxon>Actinomycetes</taxon>
        <taxon>Kitasatosporales</taxon>
        <taxon>Streptomycetaceae</taxon>
        <taxon>Streptomyces</taxon>
    </lineage>
</organism>
<dbReference type="GO" id="GO:0016787">
    <property type="term" value="F:hydrolase activity"/>
    <property type="evidence" value="ECO:0007669"/>
    <property type="project" value="UniProtKB-KW"/>
</dbReference>
<feature type="region of interest" description="Disordered" evidence="2">
    <location>
        <begin position="1"/>
        <end position="44"/>
    </location>
</feature>
<evidence type="ECO:0000259" key="3">
    <source>
        <dbReference type="Pfam" id="PF07859"/>
    </source>
</evidence>
<dbReference type="RefSeq" id="WP_210869933.1">
    <property type="nucleotide sequence ID" value="NZ_JAGPNL010000002.1"/>
</dbReference>
<keyword evidence="1 4" id="KW-0378">Hydrolase</keyword>
<evidence type="ECO:0000313" key="5">
    <source>
        <dbReference type="Proteomes" id="UP000677875"/>
    </source>
</evidence>
<feature type="compositionally biased region" description="Basic and acidic residues" evidence="2">
    <location>
        <begin position="16"/>
        <end position="36"/>
    </location>
</feature>
<proteinExistence type="predicted"/>
<dbReference type="PANTHER" id="PTHR48081">
    <property type="entry name" value="AB HYDROLASE SUPERFAMILY PROTEIN C4A8.06C"/>
    <property type="match status" value="1"/>
</dbReference>